<organism evidence="3 4">
    <name type="scientific">Coemansia brasiliensis</name>
    <dbReference type="NCBI Taxonomy" id="2650707"/>
    <lineage>
        <taxon>Eukaryota</taxon>
        <taxon>Fungi</taxon>
        <taxon>Fungi incertae sedis</taxon>
        <taxon>Zoopagomycota</taxon>
        <taxon>Kickxellomycotina</taxon>
        <taxon>Kickxellomycetes</taxon>
        <taxon>Kickxellales</taxon>
        <taxon>Kickxellaceae</taxon>
        <taxon>Coemansia</taxon>
    </lineage>
</organism>
<dbReference type="InterPro" id="IPR008037">
    <property type="entry name" value="Pacifastin_dom"/>
</dbReference>
<proteinExistence type="predicted"/>
<evidence type="ECO:0000259" key="2">
    <source>
        <dbReference type="Pfam" id="PF05375"/>
    </source>
</evidence>
<sequence>MSSTRDDEKLLLGSSELPTAHTRQPQQGHSAWGLVRKVFKAVFALVATLLVIAICAYTGSKLLYGKTPCWPGRDGSMSNYDTNDCRSSGCHDGFTCAPVNAHVACFVGPCPSTLYECIPSAMVGMPDSSQVSILPISAENSPIMAQASPESPAPLPEGDQRITEAFYSCVQKHGGQTSWTHPIDGCNTCKCTLSGSVACTKMFCSPVNQNDDAVSRAINQVSDVHTTVMVPLASASGEAKSALYTSVPIDIEA</sequence>
<evidence type="ECO:0000313" key="3">
    <source>
        <dbReference type="EMBL" id="KAJ2848913.1"/>
    </source>
</evidence>
<evidence type="ECO:0000313" key="4">
    <source>
        <dbReference type="Proteomes" id="UP001139887"/>
    </source>
</evidence>
<dbReference type="Pfam" id="PF05375">
    <property type="entry name" value="Pacifastin_I"/>
    <property type="match status" value="1"/>
</dbReference>
<dbReference type="EMBL" id="JANBUW010000121">
    <property type="protein sequence ID" value="KAJ2848913.1"/>
    <property type="molecule type" value="Genomic_DNA"/>
</dbReference>
<keyword evidence="1" id="KW-0472">Membrane</keyword>
<dbReference type="GO" id="GO:0030414">
    <property type="term" value="F:peptidase inhibitor activity"/>
    <property type="evidence" value="ECO:0007669"/>
    <property type="project" value="InterPro"/>
</dbReference>
<feature type="transmembrane region" description="Helical" evidence="1">
    <location>
        <begin position="38"/>
        <end position="57"/>
    </location>
</feature>
<dbReference type="AlphaFoldDB" id="A0A9W8ICG1"/>
<reference evidence="3" key="1">
    <citation type="submission" date="2022-07" db="EMBL/GenBank/DDBJ databases">
        <title>Phylogenomic reconstructions and comparative analyses of Kickxellomycotina fungi.</title>
        <authorList>
            <person name="Reynolds N.K."/>
            <person name="Stajich J.E."/>
            <person name="Barry K."/>
            <person name="Grigoriev I.V."/>
            <person name="Crous P."/>
            <person name="Smith M.E."/>
        </authorList>
    </citation>
    <scope>NUCLEOTIDE SEQUENCE</scope>
    <source>
        <strain evidence="3">NRRL 1566</strain>
    </source>
</reference>
<gene>
    <name evidence="3" type="ORF">IWW36_003003</name>
</gene>
<keyword evidence="1" id="KW-0812">Transmembrane</keyword>
<accession>A0A9W8ICG1</accession>
<name>A0A9W8ICG1_9FUNG</name>
<keyword evidence="1" id="KW-1133">Transmembrane helix</keyword>
<dbReference type="Proteomes" id="UP001139887">
    <property type="component" value="Unassembled WGS sequence"/>
</dbReference>
<keyword evidence="4" id="KW-1185">Reference proteome</keyword>
<protein>
    <recommendedName>
        <fullName evidence="2">Pacifastin domain-containing protein</fullName>
    </recommendedName>
</protein>
<feature type="domain" description="Pacifastin" evidence="2">
    <location>
        <begin position="184"/>
        <end position="212"/>
    </location>
</feature>
<comment type="caution">
    <text evidence="3">The sequence shown here is derived from an EMBL/GenBank/DDBJ whole genome shotgun (WGS) entry which is preliminary data.</text>
</comment>
<evidence type="ECO:0000256" key="1">
    <source>
        <dbReference type="SAM" id="Phobius"/>
    </source>
</evidence>
<dbReference type="OrthoDB" id="5527668at2759"/>